<name>A0AB73LL36_9LEPT</name>
<gene>
    <name evidence="1" type="ORF">BWD14_16620</name>
</gene>
<evidence type="ECO:0000313" key="1">
    <source>
        <dbReference type="EMBL" id="ONF91624.1"/>
    </source>
</evidence>
<proteinExistence type="predicted"/>
<organism evidence="1 2">
    <name type="scientific">Leptospira santarosai</name>
    <dbReference type="NCBI Taxonomy" id="28183"/>
    <lineage>
        <taxon>Bacteria</taxon>
        <taxon>Pseudomonadati</taxon>
        <taxon>Spirochaetota</taxon>
        <taxon>Spirochaetia</taxon>
        <taxon>Leptospirales</taxon>
        <taxon>Leptospiraceae</taxon>
        <taxon>Leptospira</taxon>
    </lineage>
</organism>
<dbReference type="AlphaFoldDB" id="A0AB73LL36"/>
<evidence type="ECO:0008006" key="3">
    <source>
        <dbReference type="Google" id="ProtNLM"/>
    </source>
</evidence>
<dbReference type="EMBL" id="MTSU01000019">
    <property type="protein sequence ID" value="ONF91624.1"/>
    <property type="molecule type" value="Genomic_DNA"/>
</dbReference>
<reference evidence="1 2" key="1">
    <citation type="submission" date="2017-01" db="EMBL/GenBank/DDBJ databases">
        <title>Comparative genomic analysis of Brazilian Leptospira santarosai.</title>
        <authorList>
            <person name="Moreno L.Z."/>
            <person name="Miraglia F."/>
            <person name="Kremer F.S."/>
            <person name="Eslabao M.R."/>
            <person name="Lilenbaum W."/>
            <person name="Dellagostin O.A."/>
            <person name="Moreno A.M."/>
        </authorList>
    </citation>
    <scope>NUCLEOTIDE SEQUENCE [LARGE SCALE GENOMIC DNA]</scope>
    <source>
        <strain evidence="1 2">M52/8-19</strain>
    </source>
</reference>
<protein>
    <recommendedName>
        <fullName evidence="3">Secreted protein</fullName>
    </recommendedName>
</protein>
<evidence type="ECO:0000313" key="2">
    <source>
        <dbReference type="Proteomes" id="UP000189337"/>
    </source>
</evidence>
<accession>A0AB73LL36</accession>
<comment type="caution">
    <text evidence="1">The sequence shown here is derived from an EMBL/GenBank/DDBJ whole genome shotgun (WGS) entry which is preliminary data.</text>
</comment>
<dbReference type="Proteomes" id="UP000189337">
    <property type="component" value="Unassembled WGS sequence"/>
</dbReference>
<sequence>MWMILKSSSKTSAIFTLFRILICNLPVLGQVLKTKFLIAAELLNTRPERNYELYNDRDFQRTKSDLSTQISNLHCNRKFEP</sequence>